<feature type="compositionally biased region" description="Low complexity" evidence="1">
    <location>
        <begin position="57"/>
        <end position="76"/>
    </location>
</feature>
<feature type="compositionally biased region" description="Low complexity" evidence="1">
    <location>
        <begin position="1"/>
        <end position="15"/>
    </location>
</feature>
<accession>A0A8H7C7D1</accession>
<organism evidence="2 3">
    <name type="scientific">Agaricus bisporus var. burnettii</name>
    <dbReference type="NCBI Taxonomy" id="192524"/>
    <lineage>
        <taxon>Eukaryota</taxon>
        <taxon>Fungi</taxon>
        <taxon>Dikarya</taxon>
        <taxon>Basidiomycota</taxon>
        <taxon>Agaricomycotina</taxon>
        <taxon>Agaricomycetes</taxon>
        <taxon>Agaricomycetidae</taxon>
        <taxon>Agaricales</taxon>
        <taxon>Agaricineae</taxon>
        <taxon>Agaricaceae</taxon>
        <taxon>Agaricus</taxon>
    </lineage>
</organism>
<evidence type="ECO:0000313" key="3">
    <source>
        <dbReference type="Proteomes" id="UP000629468"/>
    </source>
</evidence>
<gene>
    <name evidence="2" type="ORF">Agabi119p4_7221</name>
</gene>
<comment type="caution">
    <text evidence="2">The sequence shown here is derived from an EMBL/GenBank/DDBJ whole genome shotgun (WGS) entry which is preliminary data.</text>
</comment>
<dbReference type="EMBL" id="JABXXO010000010">
    <property type="protein sequence ID" value="KAF7767978.1"/>
    <property type="molecule type" value="Genomic_DNA"/>
</dbReference>
<dbReference type="AlphaFoldDB" id="A0A8H7C7D1"/>
<dbReference type="Proteomes" id="UP000629468">
    <property type="component" value="Unassembled WGS sequence"/>
</dbReference>
<feature type="compositionally biased region" description="Basic and acidic residues" evidence="1">
    <location>
        <begin position="47"/>
        <end position="56"/>
    </location>
</feature>
<feature type="region of interest" description="Disordered" evidence="1">
    <location>
        <begin position="1"/>
        <end position="110"/>
    </location>
</feature>
<evidence type="ECO:0000256" key="1">
    <source>
        <dbReference type="SAM" id="MobiDB-lite"/>
    </source>
</evidence>
<evidence type="ECO:0000313" key="2">
    <source>
        <dbReference type="EMBL" id="KAF7767978.1"/>
    </source>
</evidence>
<reference evidence="2 3" key="1">
    <citation type="journal article" name="Sci. Rep.">
        <title>Telomere-to-telomere assembled and centromere annotated genomes of the two main subspecies of the button mushroom Agaricus bisporus reveal especially polymorphic chromosome ends.</title>
        <authorList>
            <person name="Sonnenberg A.S.M."/>
            <person name="Sedaghat-Telgerd N."/>
            <person name="Lavrijssen B."/>
            <person name="Ohm R.A."/>
            <person name="Hendrickx P.M."/>
            <person name="Scholtmeijer K."/>
            <person name="Baars J.J.P."/>
            <person name="van Peer A."/>
        </authorList>
    </citation>
    <scope>NUCLEOTIDE SEQUENCE [LARGE SCALE GENOMIC DNA]</scope>
    <source>
        <strain evidence="2 3">H119_p4</strain>
    </source>
</reference>
<protein>
    <submittedName>
        <fullName evidence="2">Uncharacterized protein</fullName>
    </submittedName>
</protein>
<name>A0A8H7C7D1_AGABI</name>
<proteinExistence type="predicted"/>
<sequence length="110" mass="11398">MDSSNNVNKSVSTNKAPGYTKTVIGKDMSSKTASQPAKTSPKMSPEPSKKSSDPEKTSTAPANASSASPTSAQNQSGKDSQDPNPMSSTGFARKAKKDGLAFTSPVRPTF</sequence>